<reference evidence="1 2" key="1">
    <citation type="journal article" date="2018" name="Sci. Rep.">
        <title>Genomic signatures of local adaptation to the degree of environmental predictability in rotifers.</title>
        <authorList>
            <person name="Franch-Gras L."/>
            <person name="Hahn C."/>
            <person name="Garcia-Roger E.M."/>
            <person name="Carmona M.J."/>
            <person name="Serra M."/>
            <person name="Gomez A."/>
        </authorList>
    </citation>
    <scope>NUCLEOTIDE SEQUENCE [LARGE SCALE GENOMIC DNA]</scope>
    <source>
        <strain evidence="1">HYR1</strain>
    </source>
</reference>
<name>A0A3M7QNW7_BRAPC</name>
<protein>
    <submittedName>
        <fullName evidence="1">Uncharacterized protein</fullName>
    </submittedName>
</protein>
<dbReference type="Proteomes" id="UP000276133">
    <property type="component" value="Unassembled WGS sequence"/>
</dbReference>
<keyword evidence="2" id="KW-1185">Reference proteome</keyword>
<evidence type="ECO:0000313" key="2">
    <source>
        <dbReference type="Proteomes" id="UP000276133"/>
    </source>
</evidence>
<accession>A0A3M7QNW7</accession>
<comment type="caution">
    <text evidence="1">The sequence shown here is derived from an EMBL/GenBank/DDBJ whole genome shotgun (WGS) entry which is preliminary data.</text>
</comment>
<evidence type="ECO:0000313" key="1">
    <source>
        <dbReference type="EMBL" id="RNA12764.1"/>
    </source>
</evidence>
<dbReference type="AlphaFoldDB" id="A0A3M7QNW7"/>
<sequence length="86" mass="10124">MTRRPNEEYLKPSGEFLIIINNVFLRSINKETPFQFTNILMLTKAIFQSSAILIKKMDKKFLKILNNFSVNPNEDESYITVFLISY</sequence>
<organism evidence="1 2">
    <name type="scientific">Brachionus plicatilis</name>
    <name type="common">Marine rotifer</name>
    <name type="synonym">Brachionus muelleri</name>
    <dbReference type="NCBI Taxonomy" id="10195"/>
    <lineage>
        <taxon>Eukaryota</taxon>
        <taxon>Metazoa</taxon>
        <taxon>Spiralia</taxon>
        <taxon>Gnathifera</taxon>
        <taxon>Rotifera</taxon>
        <taxon>Eurotatoria</taxon>
        <taxon>Monogononta</taxon>
        <taxon>Pseudotrocha</taxon>
        <taxon>Ploima</taxon>
        <taxon>Brachionidae</taxon>
        <taxon>Brachionus</taxon>
    </lineage>
</organism>
<dbReference type="EMBL" id="REGN01005622">
    <property type="protein sequence ID" value="RNA12764.1"/>
    <property type="molecule type" value="Genomic_DNA"/>
</dbReference>
<proteinExistence type="predicted"/>
<gene>
    <name evidence="1" type="ORF">BpHYR1_049246</name>
</gene>